<dbReference type="Proteomes" id="UP000009071">
    <property type="component" value="Plasmid pDMC1"/>
</dbReference>
<gene>
    <name evidence="2" type="ordered locus">DMR_p1_00030</name>
</gene>
<keyword evidence="1" id="KW-0812">Transmembrane</keyword>
<protein>
    <submittedName>
        <fullName evidence="2">Hypothetical membrane protein</fullName>
    </submittedName>
</protein>
<organism evidence="2 3">
    <name type="scientific">Solidesulfovibrio magneticus (strain ATCC 700980 / DSM 13731 / RS-1)</name>
    <name type="common">Desulfovibrio magneticus</name>
    <dbReference type="NCBI Taxonomy" id="573370"/>
    <lineage>
        <taxon>Bacteria</taxon>
        <taxon>Pseudomonadati</taxon>
        <taxon>Thermodesulfobacteriota</taxon>
        <taxon>Desulfovibrionia</taxon>
        <taxon>Desulfovibrionales</taxon>
        <taxon>Desulfovibrionaceae</taxon>
        <taxon>Solidesulfovibrio</taxon>
    </lineage>
</organism>
<dbReference type="OrthoDB" id="9429578at2"/>
<evidence type="ECO:0000256" key="1">
    <source>
        <dbReference type="SAM" id="Phobius"/>
    </source>
</evidence>
<feature type="transmembrane region" description="Helical" evidence="1">
    <location>
        <begin position="107"/>
        <end position="125"/>
    </location>
</feature>
<feature type="transmembrane region" description="Helical" evidence="1">
    <location>
        <begin position="154"/>
        <end position="173"/>
    </location>
</feature>
<evidence type="ECO:0000313" key="2">
    <source>
        <dbReference type="EMBL" id="BAH73419.1"/>
    </source>
</evidence>
<proteinExistence type="predicted"/>
<dbReference type="EMBL" id="AP010905">
    <property type="protein sequence ID" value="BAH73419.1"/>
    <property type="molecule type" value="Genomic_DNA"/>
</dbReference>
<keyword evidence="3" id="KW-1185">Reference proteome</keyword>
<dbReference type="RefSeq" id="WP_012750605.1">
    <property type="nucleotide sequence ID" value="NC_012797.1"/>
</dbReference>
<reference evidence="2 3" key="1">
    <citation type="journal article" date="2009" name="Genome Res.">
        <title>Whole genome sequence of Desulfovibrio magneticus strain RS-1 revealed common gene clusters in magnetotactic bacteria.</title>
        <authorList>
            <person name="Nakazawa H."/>
            <person name="Arakaki A."/>
            <person name="Narita-Yamada S."/>
            <person name="Yashiro I."/>
            <person name="Jinno K."/>
            <person name="Aoki N."/>
            <person name="Tsuruyama A."/>
            <person name="Okamura Y."/>
            <person name="Tanikawa S."/>
            <person name="Fujita N."/>
            <person name="Takeyama H."/>
            <person name="Matsunaga T."/>
        </authorList>
    </citation>
    <scope>NUCLEOTIDE SEQUENCE [LARGE SCALE GENOMIC DNA]</scope>
    <source>
        <strain evidence="3">ATCC 700980 / DSM 13731 / RS-1</strain>
    </source>
</reference>
<keyword evidence="1" id="KW-0472">Membrane</keyword>
<keyword evidence="2" id="KW-0614">Plasmid</keyword>
<sequence length="496" mass="56240">MKKIVLSSAVAIVAFIYFFLITQTLLWYMFDVDINDNIPTAIDYLQYWKEVYNFRECADKTGYFGHEELLATIIKWGIDCQGASHGILNPIFYSFFSWGNWQYDTPIYSNLVFTALGIGLYNLLASPSLRQFGRAFLVFLSLYPIYLLNSYNSFQSVHILIACIVSGLVARLVETDTPKVRRRLWLGLLAAVGVGAFLRNNWALFLPALVVLPDVSSRRRWAIIICSLAGAALLGFAFDATRSPYPYPEFSEDLRPYVMPALAKGDFSILWKQIGINLQTLIAFVGKGDFDTIYGLFLLAAATALCLGLPPSGRGQRLSLFGLSILGVSVVSAAALYYVFQVMLLKIVLQGFLIVVLASVRYIDSRRLAFFLIVNILFLPSFLERFRKVGEEYLYAPEKRLAIETFRAQTASYFQNISSDRWKNTVLIFSYTPQLLGLPPCVNVMDTWESFLRERDYRVRTGFALVMDPAIEKRLLEQNNLRLLTTTEVGRLYAVD</sequence>
<dbReference type="AlphaFoldDB" id="C4XUG8"/>
<evidence type="ECO:0000313" key="3">
    <source>
        <dbReference type="Proteomes" id="UP000009071"/>
    </source>
</evidence>
<dbReference type="KEGG" id="dma:DMR_p1_00030"/>
<name>C4XUG8_SOLM1</name>
<feature type="transmembrane region" description="Helical" evidence="1">
    <location>
        <begin position="347"/>
        <end position="363"/>
    </location>
</feature>
<feature type="transmembrane region" description="Helical" evidence="1">
    <location>
        <begin position="318"/>
        <end position="340"/>
    </location>
</feature>
<dbReference type="HOGENOM" id="CLU_549497_0_0_7"/>
<feature type="transmembrane region" description="Helical" evidence="1">
    <location>
        <begin position="132"/>
        <end position="148"/>
    </location>
</feature>
<accession>C4XUG8</accession>
<feature type="transmembrane region" description="Helical" evidence="1">
    <location>
        <begin position="221"/>
        <end position="238"/>
    </location>
</feature>
<geneLocation type="plasmid" evidence="2 3">
    <name>pDMC1</name>
</geneLocation>
<keyword evidence="1" id="KW-1133">Transmembrane helix</keyword>
<feature type="transmembrane region" description="Helical" evidence="1">
    <location>
        <begin position="185"/>
        <end position="209"/>
    </location>
</feature>
<feature type="transmembrane region" description="Helical" evidence="1">
    <location>
        <begin position="9"/>
        <end position="30"/>
    </location>
</feature>